<gene>
    <name evidence="1" type="ORF">TRSC58_03028</name>
</gene>
<evidence type="ECO:0000313" key="1">
    <source>
        <dbReference type="EMBL" id="ESL09255.1"/>
    </source>
</evidence>
<name>A0A061J4K5_TRYRA</name>
<dbReference type="Proteomes" id="UP000031737">
    <property type="component" value="Unassembled WGS sequence"/>
</dbReference>
<reference evidence="1 2" key="1">
    <citation type="submission" date="2013-07" db="EMBL/GenBank/DDBJ databases">
        <authorList>
            <person name="Stoco P.H."/>
            <person name="Wagner G."/>
            <person name="Gerber A."/>
            <person name="Zaha A."/>
            <person name="Thompson C."/>
            <person name="Bartholomeu D.C."/>
            <person name="Luckemeyer D.D."/>
            <person name="Bahia D."/>
            <person name="Loreto E."/>
            <person name="Prestes E.B."/>
            <person name="Lima F.M."/>
            <person name="Rodrigues-Luiz G."/>
            <person name="Vallejo G.A."/>
            <person name="Filho J.F."/>
            <person name="Monteiro K.M."/>
            <person name="Tyler K.M."/>
            <person name="de Almeida L.G."/>
            <person name="Ortiz M.F."/>
            <person name="Siervo M.A."/>
            <person name="de Moraes M.H."/>
            <person name="Cunha O.L."/>
            <person name="Mendonca-Neto R."/>
            <person name="Silva R."/>
            <person name="Teixeira S.M."/>
            <person name="Murta S.M."/>
            <person name="Sincero T.C."/>
            <person name="Mendes T.A."/>
            <person name="Urmenyi T.P."/>
            <person name="Silva V.G."/>
            <person name="da Rocha W.D."/>
            <person name="Andersson B."/>
            <person name="Romanha A.J."/>
            <person name="Steindel M."/>
            <person name="de Vasconcelos A.T."/>
            <person name="Grisard E.C."/>
        </authorList>
    </citation>
    <scope>NUCLEOTIDE SEQUENCE [LARGE SCALE GENOMIC DNA]</scope>
    <source>
        <strain evidence="1 2">SC58</strain>
    </source>
</reference>
<sequence length="205" mass="23264">MNPSDTTLSDAERYSIWCEQVRDLFASTHTGKEVEAASTEAERPGEGSSVEDNGEFPYCFYMRMLSSGKKEAMTHGINGTHHICSSGLDSGSGSDCSDYASSAAQHRGRQMFIDEDALAMRLTSKLNAHARKLRREHDERDPEVPQVGNNQWSYRDGKVEAIACKMNEELHELLMYVRRQNMLAQQLHRQLVQSKQLILQQKQLR</sequence>
<organism evidence="1 2">
    <name type="scientific">Trypanosoma rangeli SC58</name>
    <dbReference type="NCBI Taxonomy" id="429131"/>
    <lineage>
        <taxon>Eukaryota</taxon>
        <taxon>Discoba</taxon>
        <taxon>Euglenozoa</taxon>
        <taxon>Kinetoplastea</taxon>
        <taxon>Metakinetoplastina</taxon>
        <taxon>Trypanosomatida</taxon>
        <taxon>Trypanosomatidae</taxon>
        <taxon>Trypanosoma</taxon>
        <taxon>Herpetosoma</taxon>
    </lineage>
</organism>
<evidence type="ECO:0000313" key="2">
    <source>
        <dbReference type="Proteomes" id="UP000031737"/>
    </source>
</evidence>
<comment type="caution">
    <text evidence="1">The sequence shown here is derived from an EMBL/GenBank/DDBJ whole genome shotgun (WGS) entry which is preliminary data.</text>
</comment>
<accession>A0A061J4K5</accession>
<protein>
    <submittedName>
        <fullName evidence="1">Uncharacterized protein</fullName>
    </submittedName>
</protein>
<dbReference type="EMBL" id="AUPL01003028">
    <property type="protein sequence ID" value="ESL09255.1"/>
    <property type="molecule type" value="Genomic_DNA"/>
</dbReference>
<proteinExistence type="predicted"/>
<keyword evidence="2" id="KW-1185">Reference proteome</keyword>
<dbReference type="OrthoDB" id="250388at2759"/>
<dbReference type="AlphaFoldDB" id="A0A061J4K5"/>
<dbReference type="VEuPathDB" id="TriTrypDB:TRSC58_03028"/>